<reference evidence="3 5" key="2">
    <citation type="submission" date="2020-09" db="EMBL/GenBank/DDBJ databases">
        <title>Resistance determinants and their genetic context in bacteria from a longitudinal study of pigs reared under conventional and antibiotic-free husbandry practices.</title>
        <authorList>
            <person name="Poulin-Laprade D."/>
            <person name="Brouard J.-S."/>
            <person name="Gagnon N."/>
            <person name="Turcotte A."/>
            <person name="Langlois A."/>
            <person name="Matte J.J."/>
            <person name="Carrillo C.D."/>
            <person name="Zaheer R."/>
            <person name="McAllister T."/>
            <person name="Topp E."/>
            <person name="Talbot G."/>
        </authorList>
    </citation>
    <scope>NUCLEOTIDE SEQUENCE [LARGE SCALE GENOMIC DNA]</scope>
    <source>
        <strain evidence="3 5">Res13-Abat-PEA21-P4-01-A</strain>
        <plasmid evidence="3 5">unnamed1774</plasmid>
    </source>
</reference>
<gene>
    <name evidence="2" type="ORF">CPI82_00485</name>
    <name evidence="3" type="ORF">IMO23_18675</name>
</gene>
<feature type="compositionally biased region" description="Basic and acidic residues" evidence="1">
    <location>
        <begin position="104"/>
        <end position="114"/>
    </location>
</feature>
<protein>
    <submittedName>
        <fullName evidence="3">Uncharacterized protein</fullName>
    </submittedName>
</protein>
<geneLocation type="plasmid" evidence="4">
    <name>pabi43</name>
</geneLocation>
<reference evidence="2 4" key="1">
    <citation type="submission" date="2018-03" db="EMBL/GenBank/DDBJ databases">
        <title>Draft genome of Acinetobacter baumannii strain I43, a mercury resistant bacteria.</title>
        <authorList>
            <person name="Siqueira K.A."/>
            <person name="Mello I.S."/>
            <person name="Souza W.P."/>
            <person name="Mendes T.A.O."/>
            <person name="Soares M.A."/>
        </authorList>
    </citation>
    <scope>NUCLEOTIDE SEQUENCE [LARGE SCALE GENOMIC DNA]</scope>
    <source>
        <strain evidence="2 4">I43</strain>
        <plasmid evidence="4">pabi43</plasmid>
        <plasmid evidence="2">pABI43</plasmid>
    </source>
</reference>
<evidence type="ECO:0000256" key="1">
    <source>
        <dbReference type="SAM" id="MobiDB-lite"/>
    </source>
</evidence>
<dbReference type="RefSeq" id="WP_000030999.1">
    <property type="nucleotide sequence ID" value="NZ_CAJHHF010000014.1"/>
</dbReference>
<name>A0A1L6EK83_ACIBA</name>
<geneLocation type="plasmid" evidence="2">
    <name>pABI43</name>
</geneLocation>
<keyword evidence="3" id="KW-0614">Plasmid</keyword>
<evidence type="ECO:0000313" key="5">
    <source>
        <dbReference type="Proteomes" id="UP000594659"/>
    </source>
</evidence>
<dbReference type="AlphaFoldDB" id="A0A1L6EK83"/>
<dbReference type="Proteomes" id="UP000223291">
    <property type="component" value="Plasmid pABI43"/>
</dbReference>
<evidence type="ECO:0000313" key="3">
    <source>
        <dbReference type="EMBL" id="QPF15242.1"/>
    </source>
</evidence>
<geneLocation type="plasmid" evidence="3 5">
    <name>unnamed1774</name>
</geneLocation>
<organism evidence="3 5">
    <name type="scientific">Acinetobacter baumannii</name>
    <dbReference type="NCBI Taxonomy" id="470"/>
    <lineage>
        <taxon>Bacteria</taxon>
        <taxon>Pseudomonadati</taxon>
        <taxon>Pseudomonadota</taxon>
        <taxon>Gammaproteobacteria</taxon>
        <taxon>Moraxellales</taxon>
        <taxon>Moraxellaceae</taxon>
        <taxon>Acinetobacter</taxon>
        <taxon>Acinetobacter calcoaceticus/baumannii complex</taxon>
    </lineage>
</organism>
<sequence length="126" mass="14504">MSKDFSSLEGMARATKEAMQGINWNKVAEHARRINTEIQREQFKDSSREDILLTIRKAAEKARIEAEINKVADAMKKRVINKFYANEYTDHSDIAKKPQAKQDTNLEPKEEKSSKPKTPLNGIVEW</sequence>
<dbReference type="Proteomes" id="UP000594659">
    <property type="component" value="Plasmid unnamed1774"/>
</dbReference>
<feature type="region of interest" description="Disordered" evidence="1">
    <location>
        <begin position="91"/>
        <end position="126"/>
    </location>
</feature>
<dbReference type="EMBL" id="CP027483">
    <property type="protein sequence ID" value="AVN24025.1"/>
    <property type="molecule type" value="Genomic_DNA"/>
</dbReference>
<accession>A0A1L6EK83</accession>
<dbReference type="EMBL" id="CP062920">
    <property type="protein sequence ID" value="QPF15242.1"/>
    <property type="molecule type" value="Genomic_DNA"/>
</dbReference>
<evidence type="ECO:0000313" key="4">
    <source>
        <dbReference type="Proteomes" id="UP000223291"/>
    </source>
</evidence>
<proteinExistence type="predicted"/>
<evidence type="ECO:0000313" key="2">
    <source>
        <dbReference type="EMBL" id="AVN24025.1"/>
    </source>
</evidence>